<dbReference type="EMBL" id="BAAANY010000005">
    <property type="protein sequence ID" value="GAA1666350.1"/>
    <property type="molecule type" value="Genomic_DNA"/>
</dbReference>
<dbReference type="InterPro" id="IPR005158">
    <property type="entry name" value="BTAD"/>
</dbReference>
<name>A0ABN2G6V8_9ACTN</name>
<dbReference type="SMART" id="SM01043">
    <property type="entry name" value="BTAD"/>
    <property type="match status" value="1"/>
</dbReference>
<gene>
    <name evidence="5" type="ORF">GCM10009765_14800</name>
</gene>
<evidence type="ECO:0000259" key="3">
    <source>
        <dbReference type="SMART" id="SM00862"/>
    </source>
</evidence>
<proteinExistence type="inferred from homology"/>
<evidence type="ECO:0008006" key="7">
    <source>
        <dbReference type="Google" id="ProtNLM"/>
    </source>
</evidence>
<dbReference type="PANTHER" id="PTHR35807:SF2">
    <property type="entry name" value="TRANSCRIPTIONAL ACTIVATOR DOMAIN"/>
    <property type="match status" value="1"/>
</dbReference>
<reference evidence="5 6" key="1">
    <citation type="journal article" date="2019" name="Int. J. Syst. Evol. Microbiol.">
        <title>The Global Catalogue of Microorganisms (GCM) 10K type strain sequencing project: providing services to taxonomists for standard genome sequencing and annotation.</title>
        <authorList>
            <consortium name="The Broad Institute Genomics Platform"/>
            <consortium name="The Broad Institute Genome Sequencing Center for Infectious Disease"/>
            <person name="Wu L."/>
            <person name="Ma J."/>
        </authorList>
    </citation>
    <scope>NUCLEOTIDE SEQUENCE [LARGE SCALE GENOMIC DNA]</scope>
    <source>
        <strain evidence="5 6">JCM 14718</strain>
    </source>
</reference>
<dbReference type="SMART" id="SM00862">
    <property type="entry name" value="Trans_reg_C"/>
    <property type="match status" value="1"/>
</dbReference>
<dbReference type="InterPro" id="IPR051677">
    <property type="entry name" value="AfsR-DnrI-RedD_regulator"/>
</dbReference>
<comment type="similarity">
    <text evidence="1">Belongs to the AfsR/DnrI/RedD regulatory family.</text>
</comment>
<feature type="domain" description="Bacterial transcriptional activator" evidence="4">
    <location>
        <begin position="166"/>
        <end position="296"/>
    </location>
</feature>
<dbReference type="SUPFAM" id="SSF48452">
    <property type="entry name" value="TPR-like"/>
    <property type="match status" value="1"/>
</dbReference>
<keyword evidence="6" id="KW-1185">Reference proteome</keyword>
<dbReference type="Pfam" id="PF03704">
    <property type="entry name" value="BTAD"/>
    <property type="match status" value="1"/>
</dbReference>
<evidence type="ECO:0000259" key="4">
    <source>
        <dbReference type="SMART" id="SM01043"/>
    </source>
</evidence>
<accession>A0ABN2G6V8</accession>
<dbReference type="InterPro" id="IPR036388">
    <property type="entry name" value="WH-like_DNA-bd_sf"/>
</dbReference>
<dbReference type="Proteomes" id="UP001500618">
    <property type="component" value="Unassembled WGS sequence"/>
</dbReference>
<evidence type="ECO:0000256" key="1">
    <source>
        <dbReference type="ARBA" id="ARBA00005820"/>
    </source>
</evidence>
<dbReference type="Gene3D" id="1.25.40.10">
    <property type="entry name" value="Tetratricopeptide repeat domain"/>
    <property type="match status" value="1"/>
</dbReference>
<keyword evidence="2" id="KW-0238">DNA-binding</keyword>
<dbReference type="RefSeq" id="WP_344308339.1">
    <property type="nucleotide sequence ID" value="NZ_BAAANY010000005.1"/>
</dbReference>
<dbReference type="SUPFAM" id="SSF46894">
    <property type="entry name" value="C-terminal effector domain of the bipartite response regulators"/>
    <property type="match status" value="1"/>
</dbReference>
<evidence type="ECO:0000313" key="5">
    <source>
        <dbReference type="EMBL" id="GAA1666350.1"/>
    </source>
</evidence>
<dbReference type="PANTHER" id="PTHR35807">
    <property type="entry name" value="TRANSCRIPTIONAL REGULATOR REDD-RELATED"/>
    <property type="match status" value="1"/>
</dbReference>
<dbReference type="Gene3D" id="1.10.10.10">
    <property type="entry name" value="Winged helix-like DNA-binding domain superfamily/Winged helix DNA-binding domain"/>
    <property type="match status" value="1"/>
</dbReference>
<dbReference type="Pfam" id="PF00486">
    <property type="entry name" value="Trans_reg_C"/>
    <property type="match status" value="1"/>
</dbReference>
<dbReference type="InterPro" id="IPR016032">
    <property type="entry name" value="Sig_transdc_resp-reg_C-effctor"/>
</dbReference>
<dbReference type="InterPro" id="IPR011990">
    <property type="entry name" value="TPR-like_helical_dom_sf"/>
</dbReference>
<comment type="caution">
    <text evidence="5">The sequence shown here is derived from an EMBL/GenBank/DDBJ whole genome shotgun (WGS) entry which is preliminary data.</text>
</comment>
<evidence type="ECO:0000256" key="2">
    <source>
        <dbReference type="ARBA" id="ARBA00023125"/>
    </source>
</evidence>
<feature type="domain" description="OmpR/PhoB-type" evidence="3">
    <location>
        <begin position="84"/>
        <end position="161"/>
    </location>
</feature>
<organism evidence="5 6">
    <name type="scientific">Fodinicola feengrottensis</name>
    <dbReference type="NCBI Taxonomy" id="435914"/>
    <lineage>
        <taxon>Bacteria</taxon>
        <taxon>Bacillati</taxon>
        <taxon>Actinomycetota</taxon>
        <taxon>Actinomycetes</taxon>
        <taxon>Mycobacteriales</taxon>
        <taxon>Fodinicola</taxon>
    </lineage>
</organism>
<evidence type="ECO:0000313" key="6">
    <source>
        <dbReference type="Proteomes" id="UP001500618"/>
    </source>
</evidence>
<protein>
    <recommendedName>
        <fullName evidence="7">Bacterial transcriptional activator domain-containing protein</fullName>
    </recommendedName>
</protein>
<sequence length="307" mass="33947">MTTFAAAAELFSPVSLASSPARVCTAARSRPAGRAQLWWLGESIAGRGTANAPLSAIPTPHGQLPAVQTLGRFRVLPSGQATPAVEWQSKKARDLLKLLIARRGRAIPREALIDALWPGDDLGRCANRLSVALSTIRAVLDPDHRHPANHFVSTGKHSVAVANIRVDVEEFLAAARHALNVDHPTELVRTRMFRRAAALYTGEFLEQDQHCDWAVGLREEAKTTYVELLRTLAETATVSRSYDNAIHYHLRILERDQYDEQAHLGLVGVLKISGRHGEARRRYRFYLDRMDEIAIPPMPFPAGALGH</sequence>
<dbReference type="InterPro" id="IPR001867">
    <property type="entry name" value="OmpR/PhoB-type_DNA-bd"/>
</dbReference>